<organism evidence="4 5">
    <name type="scientific">Paraprevotella xylaniphila YIT 11841</name>
    <dbReference type="NCBI Taxonomy" id="762982"/>
    <lineage>
        <taxon>Bacteria</taxon>
        <taxon>Pseudomonadati</taxon>
        <taxon>Bacteroidota</taxon>
        <taxon>Bacteroidia</taxon>
        <taxon>Bacteroidales</taxon>
        <taxon>Prevotellaceae</taxon>
        <taxon>Paraprevotella</taxon>
    </lineage>
</organism>
<dbReference type="EMBL" id="AFBR01000071">
    <property type="protein sequence ID" value="EGG52143.1"/>
    <property type="molecule type" value="Genomic_DNA"/>
</dbReference>
<feature type="domain" description="Alginate lyase" evidence="3">
    <location>
        <begin position="98"/>
        <end position="317"/>
    </location>
</feature>
<evidence type="ECO:0000259" key="3">
    <source>
        <dbReference type="Pfam" id="PF05426"/>
    </source>
</evidence>
<keyword evidence="5" id="KW-1185">Reference proteome</keyword>
<proteinExistence type="predicted"/>
<evidence type="ECO:0000256" key="1">
    <source>
        <dbReference type="ARBA" id="ARBA00022729"/>
    </source>
</evidence>
<dbReference type="STRING" id="762982.HMPREF9442_02501"/>
<evidence type="ECO:0000313" key="5">
    <source>
        <dbReference type="Proteomes" id="UP000005546"/>
    </source>
</evidence>
<reference evidence="4 5" key="1">
    <citation type="submission" date="2011-02" db="EMBL/GenBank/DDBJ databases">
        <authorList>
            <person name="Weinstock G."/>
            <person name="Sodergren E."/>
            <person name="Clifton S."/>
            <person name="Fulton L."/>
            <person name="Fulton B."/>
            <person name="Courtney L."/>
            <person name="Fronick C."/>
            <person name="Harrison M."/>
            <person name="Strong C."/>
            <person name="Farmer C."/>
            <person name="Delahaunty K."/>
            <person name="Markovic C."/>
            <person name="Hall O."/>
            <person name="Minx P."/>
            <person name="Tomlinson C."/>
            <person name="Mitreva M."/>
            <person name="Hou S."/>
            <person name="Chen J."/>
            <person name="Wollam A."/>
            <person name="Pepin K.H."/>
            <person name="Johnson M."/>
            <person name="Bhonagiri V."/>
            <person name="Zhang X."/>
            <person name="Suruliraj S."/>
            <person name="Warren W."/>
            <person name="Chinwalla A."/>
            <person name="Mardis E.R."/>
            <person name="Wilson R.K."/>
        </authorList>
    </citation>
    <scope>NUCLEOTIDE SEQUENCE [LARGE SCALE GENOMIC DNA]</scope>
    <source>
        <strain evidence="4 5">YIT 11841</strain>
    </source>
</reference>
<dbReference type="Proteomes" id="UP000005546">
    <property type="component" value="Unassembled WGS sequence"/>
</dbReference>
<keyword evidence="2" id="KW-0456">Lyase</keyword>
<keyword evidence="1" id="KW-0732">Signal</keyword>
<gene>
    <name evidence="4" type="ORF">HMPREF9442_02501</name>
</gene>
<name>F3QWB9_9BACT</name>
<dbReference type="HOGENOM" id="CLU_038125_1_0_10"/>
<evidence type="ECO:0000256" key="2">
    <source>
        <dbReference type="ARBA" id="ARBA00023239"/>
    </source>
</evidence>
<dbReference type="GO" id="GO:0016829">
    <property type="term" value="F:lyase activity"/>
    <property type="evidence" value="ECO:0007669"/>
    <property type="project" value="UniProtKB-KW"/>
</dbReference>
<dbReference type="InterPro" id="IPR008397">
    <property type="entry name" value="Alginate_lyase_dom"/>
</dbReference>
<protein>
    <recommendedName>
        <fullName evidence="3">Alginate lyase domain-containing protein</fullName>
    </recommendedName>
</protein>
<evidence type="ECO:0000313" key="4">
    <source>
        <dbReference type="EMBL" id="EGG52143.1"/>
    </source>
</evidence>
<accession>F3QWB9</accession>
<dbReference type="eggNOG" id="COG4733">
    <property type="taxonomic scope" value="Bacteria"/>
</dbReference>
<dbReference type="AlphaFoldDB" id="F3QWB9"/>
<sequence>MRYGICGTVNKRYDMTHRHFLRGLLLVLLSVWGMKAESAGLEENGEKSFVHPGIVVTKESVSRMKDYIARRAYPVYEGFLLLKSSPRVGEAYKMNGPYPYISRDHPDYKYTSNGMSSDFSAAYEDALMWVLTDNRMYARKSMDILSAYASTLQGIPESNDRMLLAGLEGFKIASALEILKHTDSGIPGTEIENVVAMLKEHFQRAMDDFYAMPACTNGNWGLIVTKAYMATAILTDDREMYDRAKDFYLNGEDNGTIRNYIDGETGQLQESGRDQQHSMLGLSAMAMVCEVAWHQGDDLYGLLDNRFLKGCEYVARYNLGYDVPYKVWKDVTGKYSNWPVISEKGRGVIRPIFEAPFNHYVHRRGLEMPYTEELLEKFRPEGFNPEGDCGSLLFYEAAPLPAPEGLGHLDEDFARADATVAGWTAVTSGVELAVDDGCMVVHCAKQSDVPIAGTSS</sequence>
<dbReference type="Pfam" id="PF05426">
    <property type="entry name" value="Alginate_lyase"/>
    <property type="match status" value="1"/>
</dbReference>
<comment type="caution">
    <text evidence="4">The sequence shown here is derived from an EMBL/GenBank/DDBJ whole genome shotgun (WGS) entry which is preliminary data.</text>
</comment>
<dbReference type="GO" id="GO:0042597">
    <property type="term" value="C:periplasmic space"/>
    <property type="evidence" value="ECO:0007669"/>
    <property type="project" value="InterPro"/>
</dbReference>
<dbReference type="SUPFAM" id="SSF48230">
    <property type="entry name" value="Chondroitin AC/alginate lyase"/>
    <property type="match status" value="1"/>
</dbReference>
<dbReference type="InterPro" id="IPR008929">
    <property type="entry name" value="Chondroitin_lyas"/>
</dbReference>
<dbReference type="Gene3D" id="1.50.10.100">
    <property type="entry name" value="Chondroitin AC/alginate lyase"/>
    <property type="match status" value="1"/>
</dbReference>